<reference evidence="2" key="1">
    <citation type="submission" date="2017-02" db="EMBL/GenBank/DDBJ databases">
        <authorList>
            <person name="Varghese N."/>
            <person name="Submissions S."/>
        </authorList>
    </citation>
    <scope>NUCLEOTIDE SEQUENCE [LARGE SCALE GENOMIC DNA]</scope>
    <source>
        <strain evidence="2">ATCC 51356</strain>
    </source>
</reference>
<dbReference type="Proteomes" id="UP000190121">
    <property type="component" value="Unassembled WGS sequence"/>
</dbReference>
<dbReference type="OrthoDB" id="9788465at2"/>
<dbReference type="RefSeq" id="WP_078737494.1">
    <property type="nucleotide sequence ID" value="NZ_FUXE01000021.1"/>
</dbReference>
<dbReference type="STRING" id="29524.SAMN02745171_01605"/>
<name>A0A1T4PWB2_9PORP</name>
<accession>A0A1T4PWB2</accession>
<dbReference type="EMBL" id="FUXE01000021">
    <property type="protein sequence ID" value="SJZ95597.1"/>
    <property type="molecule type" value="Genomic_DNA"/>
</dbReference>
<dbReference type="AlphaFoldDB" id="A0A1T4PWB2"/>
<evidence type="ECO:0000313" key="1">
    <source>
        <dbReference type="EMBL" id="SJZ95597.1"/>
    </source>
</evidence>
<gene>
    <name evidence="1" type="ORF">SAMN02745171_01605</name>
</gene>
<keyword evidence="2" id="KW-1185">Reference proteome</keyword>
<protein>
    <submittedName>
        <fullName evidence="1">Uncharacterized protein</fullName>
    </submittedName>
</protein>
<sequence>MSVEKKKFKLLYPDSLYDLDSISCTTFMYFQEEPFATTLHPTVSMGLTGFNPTLFLDYINKKNPSWIKNYWMMFNSWDKSEHKLHKTSNLLKPLRDLNISNSVWLVYSKNEGAIEKAKELISLIGIDYKTLLGYINIEQAFQELMAHIHFEKFVELYGVPPKNNPLSWVFEPRKINYSELYRYCDSFFRQYTLEEALVNAYFTRLINMESFESIMLSNENLMPLLKYFNNNQEVTEDEINYYDQLDVISWEIFRQLLSPYIDEIEQEKRVKATLKIIRERNEEITRFRNKCWVLAEDFRGSKKIESLERDVAKHIKINAIPEIQELLKLDSKAFSTLMDRVFSDEKTWVGIATYIISVFSENEILTAGSAIYALSSLGSKSFSTLKDIQNTINQSDYSLIYRLKN</sequence>
<evidence type="ECO:0000313" key="2">
    <source>
        <dbReference type="Proteomes" id="UP000190121"/>
    </source>
</evidence>
<proteinExistence type="predicted"/>
<organism evidence="1 2">
    <name type="scientific">Porphyromonas circumdentaria</name>
    <dbReference type="NCBI Taxonomy" id="29524"/>
    <lineage>
        <taxon>Bacteria</taxon>
        <taxon>Pseudomonadati</taxon>
        <taxon>Bacteroidota</taxon>
        <taxon>Bacteroidia</taxon>
        <taxon>Bacteroidales</taxon>
        <taxon>Porphyromonadaceae</taxon>
        <taxon>Porphyromonas</taxon>
    </lineage>
</organism>